<gene>
    <name evidence="13" type="ORF">Psch_04050</name>
</gene>
<reference evidence="13 14" key="1">
    <citation type="journal article" date="2018" name="Environ. Microbiol.">
        <title>Novel energy conservation strategies and behaviour of Pelotomaculum schinkii driving syntrophic propionate catabolism.</title>
        <authorList>
            <person name="Hidalgo-Ahumada C.A.P."/>
            <person name="Nobu M.K."/>
            <person name="Narihiro T."/>
            <person name="Tamaki H."/>
            <person name="Liu W.T."/>
            <person name="Kamagata Y."/>
            <person name="Stams A.J.M."/>
            <person name="Imachi H."/>
            <person name="Sousa D.Z."/>
        </authorList>
    </citation>
    <scope>NUCLEOTIDE SEQUENCE [LARGE SCALE GENOMIC DNA]</scope>
    <source>
        <strain evidence="13 14">HH</strain>
    </source>
</reference>
<keyword evidence="11" id="KW-0234">DNA repair</keyword>
<dbReference type="Gene3D" id="3.40.470.10">
    <property type="entry name" value="Uracil-DNA glycosylase-like domain"/>
    <property type="match status" value="1"/>
</dbReference>
<accession>A0A4Y7R5S7</accession>
<feature type="domain" description="Uracil-DNA glycosylase-like" evidence="12">
    <location>
        <begin position="42"/>
        <end position="190"/>
    </location>
</feature>
<dbReference type="RefSeq" id="WP_190259473.1">
    <property type="nucleotide sequence ID" value="NZ_QFGA01000004.1"/>
</dbReference>
<dbReference type="InterPro" id="IPR036895">
    <property type="entry name" value="Uracil-DNA_glycosylase-like_sf"/>
</dbReference>
<proteinExistence type="inferred from homology"/>
<evidence type="ECO:0000259" key="12">
    <source>
        <dbReference type="SMART" id="SM00986"/>
    </source>
</evidence>
<dbReference type="SMART" id="SM00987">
    <property type="entry name" value="UreE_C"/>
    <property type="match status" value="1"/>
</dbReference>
<dbReference type="SMART" id="SM00986">
    <property type="entry name" value="UDG"/>
    <property type="match status" value="1"/>
</dbReference>
<dbReference type="PANTHER" id="PTHR33693:SF1">
    <property type="entry name" value="TYPE-4 URACIL-DNA GLYCOSYLASE"/>
    <property type="match status" value="1"/>
</dbReference>
<dbReference type="SUPFAM" id="SSF52141">
    <property type="entry name" value="Uracil-DNA glycosylase-like"/>
    <property type="match status" value="1"/>
</dbReference>
<evidence type="ECO:0000256" key="9">
    <source>
        <dbReference type="ARBA" id="ARBA00023004"/>
    </source>
</evidence>
<evidence type="ECO:0000256" key="1">
    <source>
        <dbReference type="ARBA" id="ARBA00001400"/>
    </source>
</evidence>
<evidence type="ECO:0000256" key="4">
    <source>
        <dbReference type="ARBA" id="ARBA00019403"/>
    </source>
</evidence>
<evidence type="ECO:0000313" key="14">
    <source>
        <dbReference type="Proteomes" id="UP000298324"/>
    </source>
</evidence>
<evidence type="ECO:0000256" key="2">
    <source>
        <dbReference type="ARBA" id="ARBA00006521"/>
    </source>
</evidence>
<organism evidence="13 14">
    <name type="scientific">Pelotomaculum schinkii</name>
    <dbReference type="NCBI Taxonomy" id="78350"/>
    <lineage>
        <taxon>Bacteria</taxon>
        <taxon>Bacillati</taxon>
        <taxon>Bacillota</taxon>
        <taxon>Clostridia</taxon>
        <taxon>Eubacteriales</taxon>
        <taxon>Desulfotomaculaceae</taxon>
        <taxon>Pelotomaculum</taxon>
    </lineage>
</organism>
<dbReference type="Pfam" id="PF03167">
    <property type="entry name" value="UDG"/>
    <property type="match status" value="1"/>
</dbReference>
<keyword evidence="6" id="KW-0479">Metal-binding</keyword>
<evidence type="ECO:0000256" key="10">
    <source>
        <dbReference type="ARBA" id="ARBA00023014"/>
    </source>
</evidence>
<comment type="similarity">
    <text evidence="2">Belongs to the uracil-DNA glycosylase (UDG) superfamily. Type 4 (UDGa) family.</text>
</comment>
<keyword evidence="5" id="KW-0004">4Fe-4S</keyword>
<dbReference type="GO" id="GO:0004844">
    <property type="term" value="F:uracil DNA N-glycosylase activity"/>
    <property type="evidence" value="ECO:0007669"/>
    <property type="project" value="UniProtKB-EC"/>
</dbReference>
<dbReference type="CDD" id="cd10030">
    <property type="entry name" value="UDG-F4_TTUDGA_SPO1dp_like"/>
    <property type="match status" value="1"/>
</dbReference>
<keyword evidence="8" id="KW-0378">Hydrolase</keyword>
<evidence type="ECO:0000256" key="7">
    <source>
        <dbReference type="ARBA" id="ARBA00022763"/>
    </source>
</evidence>
<dbReference type="InterPro" id="IPR051536">
    <property type="entry name" value="UDG_Type-4/5"/>
</dbReference>
<sequence>MNPVIYRPDHNLSEINSLAELKDLTVRCARCALRDGCSRVVFGEGNPNARLMLIGEGPGADEDRLGRPFVGRAGQLLDKILEAISLERFAHTYIANVVKCRPPGNRAPRPEEAQACLPWLYRQIELVSPGIIVLLGNSALRNLVDPDASITPMRGQWLVSKSGIKIMPTFHPSALLRDSGKKRPVWEDFQKVRDEFLKLAES</sequence>
<keyword evidence="7" id="KW-0227">DNA damage</keyword>
<dbReference type="InterPro" id="IPR005122">
    <property type="entry name" value="Uracil-DNA_glycosylase-like"/>
</dbReference>
<dbReference type="EC" id="3.2.2.27" evidence="3"/>
<keyword evidence="10" id="KW-0411">Iron-sulfur</keyword>
<evidence type="ECO:0000313" key="13">
    <source>
        <dbReference type="EMBL" id="TEB04324.1"/>
    </source>
</evidence>
<comment type="catalytic activity">
    <reaction evidence="1">
        <text>Hydrolyzes single-stranded DNA or mismatched double-stranded DNA and polynucleotides, releasing free uracil.</text>
        <dbReference type="EC" id="3.2.2.27"/>
    </reaction>
</comment>
<dbReference type="NCBIfam" id="TIGR00758">
    <property type="entry name" value="UDG_fam4"/>
    <property type="match status" value="1"/>
</dbReference>
<dbReference type="EMBL" id="QFGA01000004">
    <property type="protein sequence ID" value="TEB04324.1"/>
    <property type="molecule type" value="Genomic_DNA"/>
</dbReference>
<evidence type="ECO:0000256" key="3">
    <source>
        <dbReference type="ARBA" id="ARBA00012030"/>
    </source>
</evidence>
<evidence type="ECO:0000256" key="5">
    <source>
        <dbReference type="ARBA" id="ARBA00022485"/>
    </source>
</evidence>
<dbReference type="PANTHER" id="PTHR33693">
    <property type="entry name" value="TYPE-5 URACIL-DNA GLYCOSYLASE"/>
    <property type="match status" value="1"/>
</dbReference>
<keyword evidence="14" id="KW-1185">Reference proteome</keyword>
<evidence type="ECO:0000256" key="8">
    <source>
        <dbReference type="ARBA" id="ARBA00022801"/>
    </source>
</evidence>
<dbReference type="AlphaFoldDB" id="A0A4Y7R5S7"/>
<dbReference type="GO" id="GO:0006281">
    <property type="term" value="P:DNA repair"/>
    <property type="evidence" value="ECO:0007669"/>
    <property type="project" value="UniProtKB-KW"/>
</dbReference>
<comment type="caution">
    <text evidence="13">The sequence shown here is derived from an EMBL/GenBank/DDBJ whole genome shotgun (WGS) entry which is preliminary data.</text>
</comment>
<keyword evidence="9" id="KW-0408">Iron</keyword>
<dbReference type="Proteomes" id="UP000298324">
    <property type="component" value="Unassembled WGS sequence"/>
</dbReference>
<dbReference type="InterPro" id="IPR005273">
    <property type="entry name" value="Ura-DNA_glyco_family4"/>
</dbReference>
<name>A0A4Y7R5S7_9FIRM</name>
<dbReference type="GO" id="GO:0051539">
    <property type="term" value="F:4 iron, 4 sulfur cluster binding"/>
    <property type="evidence" value="ECO:0007669"/>
    <property type="project" value="UniProtKB-KW"/>
</dbReference>
<dbReference type="GO" id="GO:0046872">
    <property type="term" value="F:metal ion binding"/>
    <property type="evidence" value="ECO:0007669"/>
    <property type="project" value="UniProtKB-KW"/>
</dbReference>
<evidence type="ECO:0000256" key="11">
    <source>
        <dbReference type="ARBA" id="ARBA00023204"/>
    </source>
</evidence>
<evidence type="ECO:0000256" key="6">
    <source>
        <dbReference type="ARBA" id="ARBA00022723"/>
    </source>
</evidence>
<protein>
    <recommendedName>
        <fullName evidence="4">Type-4 uracil-DNA glycosylase</fullName>
        <ecNumber evidence="3">3.2.2.27</ecNumber>
    </recommendedName>
</protein>